<comment type="caution">
    <text evidence="11">The sequence shown here is derived from an EMBL/GenBank/DDBJ whole genome shotgun (WGS) entry which is preliminary data.</text>
</comment>
<dbReference type="Pfam" id="PF09801">
    <property type="entry name" value="SYS1"/>
    <property type="match status" value="1"/>
</dbReference>
<comment type="similarity">
    <text evidence="2">Belongs to the SYS1 family.</text>
</comment>
<evidence type="ECO:0000256" key="1">
    <source>
        <dbReference type="ARBA" id="ARBA00004653"/>
    </source>
</evidence>
<dbReference type="EMBL" id="JAPDFW010000044">
    <property type="protein sequence ID" value="KAJ5078884.1"/>
    <property type="molecule type" value="Genomic_DNA"/>
</dbReference>
<evidence type="ECO:0000256" key="9">
    <source>
        <dbReference type="SAM" id="MobiDB-lite"/>
    </source>
</evidence>
<evidence type="ECO:0000256" key="7">
    <source>
        <dbReference type="ARBA" id="ARBA00023034"/>
    </source>
</evidence>
<keyword evidence="8 10" id="KW-0472">Membrane</keyword>
<accession>A0A9Q0R698</accession>
<dbReference type="PANTHER" id="PTHR12952:SF0">
    <property type="entry name" value="PROTEIN SYS1 HOMOLOG"/>
    <property type="match status" value="1"/>
</dbReference>
<dbReference type="GO" id="GO:0000139">
    <property type="term" value="C:Golgi membrane"/>
    <property type="evidence" value="ECO:0007669"/>
    <property type="project" value="UniProtKB-SubCell"/>
</dbReference>
<dbReference type="GO" id="GO:0006895">
    <property type="term" value="P:Golgi to endosome transport"/>
    <property type="evidence" value="ECO:0007669"/>
    <property type="project" value="TreeGrafter"/>
</dbReference>
<gene>
    <name evidence="12" type="ORF">M0811_04607</name>
    <name evidence="11" type="ORF">M0811_12205</name>
</gene>
<dbReference type="GO" id="GO:0043001">
    <property type="term" value="P:Golgi to plasma membrane protein transport"/>
    <property type="evidence" value="ECO:0007669"/>
    <property type="project" value="TreeGrafter"/>
</dbReference>
<dbReference type="InterPro" id="IPR019185">
    <property type="entry name" value="Integral_membrane_SYS1-rel"/>
</dbReference>
<feature type="transmembrane region" description="Helical" evidence="10">
    <location>
        <begin position="34"/>
        <end position="58"/>
    </location>
</feature>
<dbReference type="EMBL" id="JAPDFW010000113">
    <property type="protein sequence ID" value="KAJ5068784.1"/>
    <property type="molecule type" value="Genomic_DNA"/>
</dbReference>
<evidence type="ECO:0000256" key="6">
    <source>
        <dbReference type="ARBA" id="ARBA00022989"/>
    </source>
</evidence>
<dbReference type="GO" id="GO:0034067">
    <property type="term" value="P:protein localization to Golgi apparatus"/>
    <property type="evidence" value="ECO:0007669"/>
    <property type="project" value="TreeGrafter"/>
</dbReference>
<feature type="compositionally biased region" description="Basic and acidic residues" evidence="9">
    <location>
        <begin position="240"/>
        <end position="258"/>
    </location>
</feature>
<sequence>MWYLFFVVAAFFLLVTFCCLRIEHKKKRPDILEISPTGTFFTIIILQIMFFIEFQFVLVGFDTFNYELFTYSQLWNAKEFQFRTARGLITTFSLIFSGLLHTIISTAILHNARKMADYGLTWFFIYFIIVSAVTKEFPDSGAWWVATLISLILMIFVSEQISLRFDSMSYLTAAALEEAQKQTSKTRRKTIKRKEKIKEEKEMKKIEDIPPPVENIEELSDETIKKNKELLDKLNQFAESDDKKDDKKSDKKKDKKDVSLSSNSD</sequence>
<feature type="transmembrane region" description="Helical" evidence="10">
    <location>
        <begin position="88"/>
        <end position="109"/>
    </location>
</feature>
<evidence type="ECO:0000256" key="2">
    <source>
        <dbReference type="ARBA" id="ARBA00008160"/>
    </source>
</evidence>
<evidence type="ECO:0000256" key="8">
    <source>
        <dbReference type="ARBA" id="ARBA00023136"/>
    </source>
</evidence>
<evidence type="ECO:0000313" key="12">
    <source>
        <dbReference type="EMBL" id="KAJ5078884.1"/>
    </source>
</evidence>
<evidence type="ECO:0000256" key="3">
    <source>
        <dbReference type="ARBA" id="ARBA00022448"/>
    </source>
</evidence>
<keyword evidence="4 10" id="KW-0812">Transmembrane</keyword>
<feature type="transmembrane region" description="Helical" evidence="10">
    <location>
        <begin position="140"/>
        <end position="158"/>
    </location>
</feature>
<keyword evidence="7" id="KW-0333">Golgi apparatus</keyword>
<keyword evidence="6 10" id="KW-1133">Transmembrane helix</keyword>
<protein>
    <submittedName>
        <fullName evidence="11">Sys1</fullName>
    </submittedName>
</protein>
<feature type="region of interest" description="Disordered" evidence="9">
    <location>
        <begin position="235"/>
        <end position="265"/>
    </location>
</feature>
<feature type="transmembrane region" description="Helical" evidence="10">
    <location>
        <begin position="116"/>
        <end position="134"/>
    </location>
</feature>
<feature type="transmembrane region" description="Helical" evidence="10">
    <location>
        <begin position="6"/>
        <end position="22"/>
    </location>
</feature>
<evidence type="ECO:0000256" key="5">
    <source>
        <dbReference type="ARBA" id="ARBA00022927"/>
    </source>
</evidence>
<evidence type="ECO:0000256" key="4">
    <source>
        <dbReference type="ARBA" id="ARBA00022692"/>
    </source>
</evidence>
<dbReference type="PANTHER" id="PTHR12952">
    <property type="entry name" value="SYS1"/>
    <property type="match status" value="1"/>
</dbReference>
<organism evidence="11 13">
    <name type="scientific">Anaeramoeba ignava</name>
    <name type="common">Anaerobic marine amoeba</name>
    <dbReference type="NCBI Taxonomy" id="1746090"/>
    <lineage>
        <taxon>Eukaryota</taxon>
        <taxon>Metamonada</taxon>
        <taxon>Anaeramoebidae</taxon>
        <taxon>Anaeramoeba</taxon>
    </lineage>
</organism>
<name>A0A9Q0R698_ANAIG</name>
<dbReference type="AlphaFoldDB" id="A0A9Q0R698"/>
<dbReference type="OrthoDB" id="542931at2759"/>
<keyword evidence="5" id="KW-0653">Protein transport</keyword>
<comment type="subcellular location">
    <subcellularLocation>
        <location evidence="1">Golgi apparatus membrane</location>
        <topology evidence="1">Multi-pass membrane protein</topology>
    </subcellularLocation>
</comment>
<proteinExistence type="inferred from homology"/>
<dbReference type="GO" id="GO:0005829">
    <property type="term" value="C:cytosol"/>
    <property type="evidence" value="ECO:0007669"/>
    <property type="project" value="GOC"/>
</dbReference>
<keyword evidence="13" id="KW-1185">Reference proteome</keyword>
<reference evidence="11" key="1">
    <citation type="submission" date="2022-10" db="EMBL/GenBank/DDBJ databases">
        <title>Novel sulphate-reducing endosymbionts in the free-living metamonad Anaeramoeba.</title>
        <authorList>
            <person name="Jerlstrom-Hultqvist J."/>
            <person name="Cepicka I."/>
            <person name="Gallot-Lavallee L."/>
            <person name="Salas-Leiva D."/>
            <person name="Curtis B.A."/>
            <person name="Zahonova K."/>
            <person name="Pipaliya S."/>
            <person name="Dacks J."/>
            <person name="Roger A.J."/>
        </authorList>
    </citation>
    <scope>NUCLEOTIDE SEQUENCE</scope>
    <source>
        <strain evidence="11">BMAN</strain>
    </source>
</reference>
<dbReference type="Proteomes" id="UP001149090">
    <property type="component" value="Unassembled WGS sequence"/>
</dbReference>
<evidence type="ECO:0000313" key="11">
    <source>
        <dbReference type="EMBL" id="KAJ5068784.1"/>
    </source>
</evidence>
<dbReference type="GO" id="GO:0005802">
    <property type="term" value="C:trans-Golgi network"/>
    <property type="evidence" value="ECO:0007669"/>
    <property type="project" value="TreeGrafter"/>
</dbReference>
<keyword evidence="3" id="KW-0813">Transport</keyword>
<evidence type="ECO:0000313" key="13">
    <source>
        <dbReference type="Proteomes" id="UP001149090"/>
    </source>
</evidence>
<evidence type="ECO:0000256" key="10">
    <source>
        <dbReference type="SAM" id="Phobius"/>
    </source>
</evidence>